<keyword evidence="6" id="KW-1133">Transmembrane helix</keyword>
<evidence type="ECO:0000256" key="5">
    <source>
        <dbReference type="SAM" id="MobiDB-lite"/>
    </source>
</evidence>
<gene>
    <name evidence="8" type="ORF">FCI23_25065</name>
</gene>
<dbReference type="InterPro" id="IPR027417">
    <property type="entry name" value="P-loop_NTPase"/>
</dbReference>
<organism evidence="8 9">
    <name type="scientific">Actinacidiphila oryziradicis</name>
    <dbReference type="NCBI Taxonomy" id="2571141"/>
    <lineage>
        <taxon>Bacteria</taxon>
        <taxon>Bacillati</taxon>
        <taxon>Actinomycetota</taxon>
        <taxon>Actinomycetes</taxon>
        <taxon>Kitasatosporales</taxon>
        <taxon>Streptomycetaceae</taxon>
        <taxon>Actinacidiphila</taxon>
    </lineage>
</organism>
<name>A0A4U0T7C8_9ACTN</name>
<keyword evidence="6" id="KW-0472">Membrane</keyword>
<protein>
    <recommendedName>
        <fullName evidence="7">Helicase C-terminal domain-containing protein</fullName>
    </recommendedName>
</protein>
<keyword evidence="9" id="KW-1185">Reference proteome</keyword>
<keyword evidence="6" id="KW-0812">Transmembrane</keyword>
<dbReference type="SUPFAM" id="SSF52540">
    <property type="entry name" value="P-loop containing nucleoside triphosphate hydrolases"/>
    <property type="match status" value="1"/>
</dbReference>
<comment type="caution">
    <text evidence="8">The sequence shown here is derived from an EMBL/GenBank/DDBJ whole genome shotgun (WGS) entry which is preliminary data.</text>
</comment>
<dbReference type="EMBL" id="SUMC01000025">
    <property type="protein sequence ID" value="TKA09085.1"/>
    <property type="molecule type" value="Genomic_DNA"/>
</dbReference>
<dbReference type="GO" id="GO:0004386">
    <property type="term" value="F:helicase activity"/>
    <property type="evidence" value="ECO:0007669"/>
    <property type="project" value="UniProtKB-KW"/>
</dbReference>
<proteinExistence type="predicted"/>
<keyword evidence="2" id="KW-0378">Hydrolase</keyword>
<dbReference type="Pfam" id="PF00271">
    <property type="entry name" value="Helicase_C"/>
    <property type="match status" value="1"/>
</dbReference>
<reference evidence="8 9" key="1">
    <citation type="submission" date="2019-04" db="EMBL/GenBank/DDBJ databases">
        <title>Streptomyces oryziradicis sp. nov., a novel actinomycete isolated from rhizosphere soil of rice (Oryza sativa L.).</title>
        <authorList>
            <person name="Li C."/>
        </authorList>
    </citation>
    <scope>NUCLEOTIDE SEQUENCE [LARGE SCALE GENOMIC DNA]</scope>
    <source>
        <strain evidence="8 9">NEAU-C40</strain>
    </source>
</reference>
<keyword evidence="1" id="KW-0547">Nucleotide-binding</keyword>
<dbReference type="OrthoDB" id="9815222at2"/>
<evidence type="ECO:0000256" key="4">
    <source>
        <dbReference type="ARBA" id="ARBA00022840"/>
    </source>
</evidence>
<dbReference type="PANTHER" id="PTHR47961">
    <property type="entry name" value="DNA POLYMERASE THETA, PUTATIVE (AFU_ORTHOLOGUE AFUA_1G05260)-RELATED"/>
    <property type="match status" value="1"/>
</dbReference>
<dbReference type="Proteomes" id="UP000305778">
    <property type="component" value="Unassembled WGS sequence"/>
</dbReference>
<dbReference type="PROSITE" id="PS51194">
    <property type="entry name" value="HELICASE_CTER"/>
    <property type="match status" value="1"/>
</dbReference>
<evidence type="ECO:0000259" key="7">
    <source>
        <dbReference type="PROSITE" id="PS51194"/>
    </source>
</evidence>
<dbReference type="SMART" id="SM00490">
    <property type="entry name" value="HELICc"/>
    <property type="match status" value="1"/>
</dbReference>
<keyword evidence="3" id="KW-0347">Helicase</keyword>
<dbReference type="GO" id="GO:0016787">
    <property type="term" value="F:hydrolase activity"/>
    <property type="evidence" value="ECO:0007669"/>
    <property type="project" value="UniProtKB-KW"/>
</dbReference>
<keyword evidence="4" id="KW-0067">ATP-binding</keyword>
<feature type="region of interest" description="Disordered" evidence="5">
    <location>
        <begin position="469"/>
        <end position="488"/>
    </location>
</feature>
<evidence type="ECO:0000256" key="2">
    <source>
        <dbReference type="ARBA" id="ARBA00022801"/>
    </source>
</evidence>
<evidence type="ECO:0000256" key="1">
    <source>
        <dbReference type="ARBA" id="ARBA00022741"/>
    </source>
</evidence>
<sequence>MLAPRELHRTDGVAATGVCLPMTSAIVTSMAENGHRVLAFLPQNRHHSFTQAVKLPGSESWVPAGGDEDIEALLNLAGAELGIASELRVALEKGVGVHTGALLREEQRASEVAFDRDRVRVLFATGTLSQGLNLPATAVVIGGTQVGFDQDASPAERERRSRTQLLNAIGRAGRAYTSARSVAVVVPGRATQVAADVNGRNVARGADASFLIQEDAANDISSRLDSLIEKVLGGNLEVGTLAGEEQSAFSFLSFAAGSGDASGVVRRTWAVHRAGAASQVEAIADALEATGSAFLAREQVPDWVSLAAHRAGLGLPETSYLYRWLFADLGEYGAPDTVEDWVDVLVDALGEAPPETVESLLPLTSDYRCTAVEGLWSSEPGEAASGRQALETTLLAWIRGEDLLSVARHALGPQAERTGGRGQNMPLPKIIGLTDRGFGFRLSVLAGALGAIVTTRSIAIRYQMGGRQSGCHRVDESRGPASGRRAPA</sequence>
<feature type="transmembrane region" description="Helical" evidence="6">
    <location>
        <begin position="438"/>
        <end position="459"/>
    </location>
</feature>
<accession>A0A4U0T7C8</accession>
<evidence type="ECO:0000256" key="3">
    <source>
        <dbReference type="ARBA" id="ARBA00022806"/>
    </source>
</evidence>
<evidence type="ECO:0000313" key="8">
    <source>
        <dbReference type="EMBL" id="TKA09085.1"/>
    </source>
</evidence>
<dbReference type="PANTHER" id="PTHR47961:SF6">
    <property type="entry name" value="DNA-DIRECTED DNA POLYMERASE"/>
    <property type="match status" value="1"/>
</dbReference>
<dbReference type="GO" id="GO:0005524">
    <property type="term" value="F:ATP binding"/>
    <property type="evidence" value="ECO:0007669"/>
    <property type="project" value="UniProtKB-KW"/>
</dbReference>
<evidence type="ECO:0000313" key="9">
    <source>
        <dbReference type="Proteomes" id="UP000305778"/>
    </source>
</evidence>
<dbReference type="InterPro" id="IPR050474">
    <property type="entry name" value="Hel308_SKI2-like"/>
</dbReference>
<dbReference type="InterPro" id="IPR001650">
    <property type="entry name" value="Helicase_C-like"/>
</dbReference>
<feature type="domain" description="Helicase C-terminal" evidence="7">
    <location>
        <begin position="48"/>
        <end position="247"/>
    </location>
</feature>
<evidence type="ECO:0000256" key="6">
    <source>
        <dbReference type="SAM" id="Phobius"/>
    </source>
</evidence>
<dbReference type="Gene3D" id="3.40.50.300">
    <property type="entry name" value="P-loop containing nucleotide triphosphate hydrolases"/>
    <property type="match status" value="1"/>
</dbReference>
<dbReference type="AlphaFoldDB" id="A0A4U0T7C8"/>